<dbReference type="EMBL" id="JAIWYP010000004">
    <property type="protein sequence ID" value="KAH3829770.1"/>
    <property type="molecule type" value="Genomic_DNA"/>
</dbReference>
<reference evidence="1" key="1">
    <citation type="journal article" date="2019" name="bioRxiv">
        <title>The Genome of the Zebra Mussel, Dreissena polymorpha: A Resource for Invasive Species Research.</title>
        <authorList>
            <person name="McCartney M.A."/>
            <person name="Auch B."/>
            <person name="Kono T."/>
            <person name="Mallez S."/>
            <person name="Zhang Y."/>
            <person name="Obille A."/>
            <person name="Becker A."/>
            <person name="Abrahante J.E."/>
            <person name="Garbe J."/>
            <person name="Badalamenti J.P."/>
            <person name="Herman A."/>
            <person name="Mangelson H."/>
            <person name="Liachko I."/>
            <person name="Sullivan S."/>
            <person name="Sone E.D."/>
            <person name="Koren S."/>
            <person name="Silverstein K.A.T."/>
            <person name="Beckman K.B."/>
            <person name="Gohl D.M."/>
        </authorList>
    </citation>
    <scope>NUCLEOTIDE SEQUENCE</scope>
    <source>
        <strain evidence="1">Duluth1</strain>
        <tissue evidence="1">Whole animal</tissue>
    </source>
</reference>
<protein>
    <submittedName>
        <fullName evidence="1">Uncharacterized protein</fullName>
    </submittedName>
</protein>
<evidence type="ECO:0000313" key="1">
    <source>
        <dbReference type="EMBL" id="KAH3829770.1"/>
    </source>
</evidence>
<dbReference type="Proteomes" id="UP000828390">
    <property type="component" value="Unassembled WGS sequence"/>
</dbReference>
<proteinExistence type="predicted"/>
<reference evidence="1" key="2">
    <citation type="submission" date="2020-11" db="EMBL/GenBank/DDBJ databases">
        <authorList>
            <person name="McCartney M.A."/>
            <person name="Auch B."/>
            <person name="Kono T."/>
            <person name="Mallez S."/>
            <person name="Becker A."/>
            <person name="Gohl D.M."/>
            <person name="Silverstein K.A.T."/>
            <person name="Koren S."/>
            <person name="Bechman K.B."/>
            <person name="Herman A."/>
            <person name="Abrahante J.E."/>
            <person name="Garbe J."/>
        </authorList>
    </citation>
    <scope>NUCLEOTIDE SEQUENCE</scope>
    <source>
        <strain evidence="1">Duluth1</strain>
        <tissue evidence="1">Whole animal</tissue>
    </source>
</reference>
<evidence type="ECO:0000313" key="2">
    <source>
        <dbReference type="Proteomes" id="UP000828390"/>
    </source>
</evidence>
<sequence>MAEVSPFLVDFEKFGNCLKLTNSNSPSYMVMACLRKMFTPVSFSREESHLLPNHVVYEMYRRDKKSEYGKMLNEWWKDTAVINARPFLYYLQYLSSRNTHTNQVPVRNLEKYLTDKLDGKGNFDSHIETTLNILGHIRELENNITAAWTTYALSVFNIPINDAALWHLFRLLGQQVYGKKGDTP</sequence>
<dbReference type="AlphaFoldDB" id="A0A9D4H928"/>
<comment type="caution">
    <text evidence="1">The sequence shown here is derived from an EMBL/GenBank/DDBJ whole genome shotgun (WGS) entry which is preliminary data.</text>
</comment>
<accession>A0A9D4H928</accession>
<name>A0A9D4H928_DREPO</name>
<gene>
    <name evidence="1" type="ORF">DPMN_102998</name>
</gene>
<keyword evidence="2" id="KW-1185">Reference proteome</keyword>
<organism evidence="1 2">
    <name type="scientific">Dreissena polymorpha</name>
    <name type="common">Zebra mussel</name>
    <name type="synonym">Mytilus polymorpha</name>
    <dbReference type="NCBI Taxonomy" id="45954"/>
    <lineage>
        <taxon>Eukaryota</taxon>
        <taxon>Metazoa</taxon>
        <taxon>Spiralia</taxon>
        <taxon>Lophotrochozoa</taxon>
        <taxon>Mollusca</taxon>
        <taxon>Bivalvia</taxon>
        <taxon>Autobranchia</taxon>
        <taxon>Heteroconchia</taxon>
        <taxon>Euheterodonta</taxon>
        <taxon>Imparidentia</taxon>
        <taxon>Neoheterodontei</taxon>
        <taxon>Myida</taxon>
        <taxon>Dreissenoidea</taxon>
        <taxon>Dreissenidae</taxon>
        <taxon>Dreissena</taxon>
    </lineage>
</organism>